<dbReference type="InterPro" id="IPR056724">
    <property type="entry name" value="DUF7822"/>
</dbReference>
<proteinExistence type="predicted"/>
<dbReference type="OrthoDB" id="8858495at2"/>
<dbReference type="EMBL" id="VOHM01000007">
    <property type="protein sequence ID" value="TWT26684.1"/>
    <property type="molecule type" value="Genomic_DNA"/>
</dbReference>
<dbReference type="Pfam" id="PF25135">
    <property type="entry name" value="DUF7822"/>
    <property type="match status" value="1"/>
</dbReference>
<sequence length="214" mass="24199">MANRTYLYAERPRENGTTAIISVGEFSSGIPLAYQLLCSVRAERVSSAIHGDNQKDEDTGEFVGPIAIRASFTEGREALLRFMERFAEVNSKNLHLPEDFVAEEFAGTRKELFDERFSGCTHFRMEPGEVFELVCDGLADFEREADNLFNSVNTVDGDIERVIKTWESGEFEPYRSAQDLFYSLGFGTWSDVLFFQFKNPEDAQTDKPDGAQTP</sequence>
<keyword evidence="3" id="KW-1185">Reference proteome</keyword>
<protein>
    <recommendedName>
        <fullName evidence="1">DUF7822 domain-containing protein</fullName>
    </recommendedName>
</protein>
<accession>A0A5C5UKC8</accession>
<dbReference type="Proteomes" id="UP000320791">
    <property type="component" value="Unassembled WGS sequence"/>
</dbReference>
<gene>
    <name evidence="2" type="ORF">FRX94_04630</name>
</gene>
<name>A0A5C5UKC8_9CORY</name>
<feature type="domain" description="DUF7822" evidence="1">
    <location>
        <begin position="12"/>
        <end position="164"/>
    </location>
</feature>
<evidence type="ECO:0000259" key="1">
    <source>
        <dbReference type="Pfam" id="PF25135"/>
    </source>
</evidence>
<comment type="caution">
    <text evidence="2">The sequence shown here is derived from an EMBL/GenBank/DDBJ whole genome shotgun (WGS) entry which is preliminary data.</text>
</comment>
<evidence type="ECO:0000313" key="3">
    <source>
        <dbReference type="Proteomes" id="UP000320791"/>
    </source>
</evidence>
<organism evidence="2 3">
    <name type="scientific">Corynebacterium canis</name>
    <dbReference type="NCBI Taxonomy" id="679663"/>
    <lineage>
        <taxon>Bacteria</taxon>
        <taxon>Bacillati</taxon>
        <taxon>Actinomycetota</taxon>
        <taxon>Actinomycetes</taxon>
        <taxon>Mycobacteriales</taxon>
        <taxon>Corynebacteriaceae</taxon>
        <taxon>Corynebacterium</taxon>
    </lineage>
</organism>
<reference evidence="2 3" key="1">
    <citation type="submission" date="2019-08" db="EMBL/GenBank/DDBJ databases">
        <authorList>
            <person name="Lei W."/>
        </authorList>
    </citation>
    <scope>NUCLEOTIDE SEQUENCE [LARGE SCALE GENOMIC DNA]</scope>
    <source>
        <strain evidence="2 3">CCUG 58627</strain>
    </source>
</reference>
<dbReference type="AlphaFoldDB" id="A0A5C5UKC8"/>
<evidence type="ECO:0000313" key="2">
    <source>
        <dbReference type="EMBL" id="TWT26684.1"/>
    </source>
</evidence>
<dbReference type="RefSeq" id="WP_146323960.1">
    <property type="nucleotide sequence ID" value="NZ_BAABLR010000007.1"/>
</dbReference>